<sequence length="136" mass="15534">MSKPSTLCHIEKEKRPIHAHRHKSHRAPVQDALDLGVSTEQEIDTLHAWKTYRVALHRLDPKAREMACLKCRGGRRTVPRLVSRSVLLSWPLKNHPALSLHLYSLLRMLLISSMRVTIIKSMSSCDLVLKSCVNIN</sequence>
<organism evidence="1 2">
    <name type="scientific">Candidatus Williamhamiltonella defendens</name>
    <dbReference type="NCBI Taxonomy" id="138072"/>
    <lineage>
        <taxon>Bacteria</taxon>
        <taxon>Pseudomonadati</taxon>
        <taxon>Pseudomonadota</taxon>
        <taxon>Gammaproteobacteria</taxon>
        <taxon>Enterobacterales</taxon>
        <taxon>Enterobacteriaceae</taxon>
        <taxon>aphid secondary symbionts</taxon>
        <taxon>Candidatus Williamhamiltonella</taxon>
    </lineage>
</organism>
<dbReference type="RefSeq" id="WP_095034572.1">
    <property type="nucleotide sequence ID" value="NZ_CAWNYN010000001.1"/>
</dbReference>
<reference evidence="1" key="1">
    <citation type="submission" date="2017-08" db="EMBL/GenBank/DDBJ databases">
        <title>Genome sequence of Candidatus Hamiltonella defensa from Acyrthosiphon pisum strain MI47.</title>
        <authorList>
            <person name="Patel V.A."/>
            <person name="Chevignon G."/>
            <person name="Russell J.A."/>
            <person name="Oliver K.M."/>
        </authorList>
    </citation>
    <scope>NUCLEOTIDE SEQUENCE</scope>
    <source>
        <strain evidence="1">MI47</strain>
    </source>
</reference>
<evidence type="ECO:0000313" key="2">
    <source>
        <dbReference type="Proteomes" id="UP000792865"/>
    </source>
</evidence>
<proteinExistence type="predicted"/>
<protein>
    <submittedName>
        <fullName evidence="1">Uncharacterized protein</fullName>
    </submittedName>
</protein>
<dbReference type="EMBL" id="CP022932">
    <property type="protein sequence ID" value="ASV33991.1"/>
    <property type="molecule type" value="Genomic_DNA"/>
</dbReference>
<evidence type="ECO:0000313" key="1">
    <source>
        <dbReference type="EMBL" id="ASV33991.1"/>
    </source>
</evidence>
<accession>A0AAC9VLI3</accession>
<dbReference type="AlphaFoldDB" id="A0AAC9VLI3"/>
<dbReference type="Proteomes" id="UP000792865">
    <property type="component" value="Chromosome"/>
</dbReference>
<name>A0AAC9VLI3_9ENTR</name>
<dbReference type="Pfam" id="PF02413">
    <property type="entry name" value="Caudo_TAP"/>
    <property type="match status" value="1"/>
</dbReference>
<gene>
    <name evidence="1" type="ORF">CJJ18_08400</name>
</gene>
<dbReference type="InterPro" id="IPR003458">
    <property type="entry name" value="Phage_T4_Gp38_tail_assem"/>
</dbReference>